<sequence>MLLPNHYHKITTPAGEIRIDLVDLEIRVYIGDRLFDHYRIENYDEARFKYLATVAYFSE</sequence>
<proteinExistence type="predicted"/>
<evidence type="ECO:0000313" key="2">
    <source>
        <dbReference type="Proteomes" id="UP000093267"/>
    </source>
</evidence>
<evidence type="ECO:0000313" key="1">
    <source>
        <dbReference type="EMBL" id="ANZ68108.1"/>
    </source>
</evidence>
<dbReference type="RefSeq" id="WP_065937680.1">
    <property type="nucleotide sequence ID" value="NZ_CP014924.1"/>
</dbReference>
<name>A0A1B2J1J3_9LACO</name>
<keyword evidence="2" id="KW-1185">Reference proteome</keyword>
<organism evidence="1 2">
    <name type="scientific">Secundilactobacillus paracollinoides</name>
    <dbReference type="NCBI Taxonomy" id="240427"/>
    <lineage>
        <taxon>Bacteria</taxon>
        <taxon>Bacillati</taxon>
        <taxon>Bacillota</taxon>
        <taxon>Bacilli</taxon>
        <taxon>Lactobacillales</taxon>
        <taxon>Lactobacillaceae</taxon>
        <taxon>Secundilactobacillus</taxon>
    </lineage>
</organism>
<gene>
    <name evidence="1" type="ORF">AYR63_13815</name>
</gene>
<dbReference type="EMBL" id="CP014924">
    <property type="protein sequence ID" value="ANZ68108.1"/>
    <property type="molecule type" value="Genomic_DNA"/>
</dbReference>
<reference evidence="1 2" key="1">
    <citation type="submission" date="2016-03" db="EMBL/GenBank/DDBJ databases">
        <title>Pediococcus and Lactobacillus from brewery environment - whole genome sequencing and assembly.</title>
        <authorList>
            <person name="Behr J."/>
            <person name="Geissler A.J."/>
            <person name="Vogel R.F."/>
        </authorList>
    </citation>
    <scope>NUCLEOTIDE SEQUENCE [LARGE SCALE GENOMIC DNA]</scope>
    <source>
        <strain evidence="1 2">TMW 1.1995</strain>
    </source>
</reference>
<dbReference type="AlphaFoldDB" id="A0A1B2J1J3"/>
<dbReference type="Proteomes" id="UP000093267">
    <property type="component" value="Chromosome"/>
</dbReference>
<protein>
    <submittedName>
        <fullName evidence="1">Uncharacterized protein</fullName>
    </submittedName>
</protein>
<accession>A0A1B2J1J3</accession>